<proteinExistence type="inferred from homology"/>
<dbReference type="GO" id="GO:0051287">
    <property type="term" value="F:NAD binding"/>
    <property type="evidence" value="ECO:0007669"/>
    <property type="project" value="InterPro"/>
</dbReference>
<dbReference type="RefSeq" id="WP_002639062.1">
    <property type="nucleotide sequence ID" value="NZ_CP012109.1"/>
</dbReference>
<dbReference type="PATRIC" id="fig|1297742.4.peg.4521"/>
<gene>
    <name evidence="3" type="ORF">A176_004479</name>
</gene>
<accession>A0A0H4XH89</accession>
<dbReference type="AlphaFoldDB" id="A0A0H4XH89"/>
<dbReference type="Pfam" id="PF01118">
    <property type="entry name" value="Semialdhyde_dh"/>
    <property type="match status" value="1"/>
</dbReference>
<evidence type="ECO:0000259" key="2">
    <source>
        <dbReference type="SMART" id="SM00859"/>
    </source>
</evidence>
<dbReference type="InterPro" id="IPR036291">
    <property type="entry name" value="NAD(P)-bd_dom_sf"/>
</dbReference>
<dbReference type="Proteomes" id="UP000009026">
    <property type="component" value="Chromosome"/>
</dbReference>
<keyword evidence="4" id="KW-1185">Reference proteome</keyword>
<dbReference type="SMART" id="SM00859">
    <property type="entry name" value="Semialdhyde_dh"/>
    <property type="match status" value="1"/>
</dbReference>
<dbReference type="Gene3D" id="3.40.50.720">
    <property type="entry name" value="NAD(P)-binding Rossmann-like Domain"/>
    <property type="match status" value="1"/>
</dbReference>
<organism evidence="3 4">
    <name type="scientific">Pseudomyxococcus hansupus</name>
    <dbReference type="NCBI Taxonomy" id="1297742"/>
    <lineage>
        <taxon>Bacteria</taxon>
        <taxon>Pseudomonadati</taxon>
        <taxon>Myxococcota</taxon>
        <taxon>Myxococcia</taxon>
        <taxon>Myxococcales</taxon>
        <taxon>Cystobacterineae</taxon>
        <taxon>Myxococcaceae</taxon>
        <taxon>Pseudomyxococcus</taxon>
    </lineage>
</organism>
<dbReference type="STRING" id="1297742.A176_004479"/>
<dbReference type="Gene3D" id="3.30.360.10">
    <property type="entry name" value="Dihydrodipicolinate Reductase, domain 2"/>
    <property type="match status" value="1"/>
</dbReference>
<dbReference type="InterPro" id="IPR000534">
    <property type="entry name" value="Semialdehyde_DH_NAD-bd"/>
</dbReference>
<dbReference type="PIRSF" id="PIRSF000148">
    <property type="entry name" value="ASA_dh"/>
    <property type="match status" value="1"/>
</dbReference>
<reference evidence="3 4" key="1">
    <citation type="journal article" date="2016" name="PLoS ONE">
        <title>Complete Genome Sequence and Comparative Genomics of a Novel Myxobacterium Myxococcus hansupus.</title>
        <authorList>
            <person name="Sharma G."/>
            <person name="Narwani T."/>
            <person name="Subramanian S."/>
        </authorList>
    </citation>
    <scope>NUCLEOTIDE SEQUENCE [LARGE SCALE GENOMIC DNA]</scope>
    <source>
        <strain evidence="4">mixupus</strain>
    </source>
</reference>
<dbReference type="OrthoDB" id="9805684at2"/>
<dbReference type="CDD" id="cd17894">
    <property type="entry name" value="ASADH_USG1_N"/>
    <property type="match status" value="1"/>
</dbReference>
<sequence length="344" mass="36212">MRDDLTIGVVGATGVVGREVLAALYAQDVPAERVRAFGSERSKGVEVEYGEDSLEVEQATPDAFRGLKLVLLATPAEASRKLAPAAQAAGAWVVDISNAFRGDGNVPMVLPGFNSDILGAGFTFKGRIVCLPGAVTTAAVHAVEPLRKAFGVVRAQVTALMSASSAGVRGVAELEKQTADLMSGREPDPHVFPHRVGFNLVPQVGGFMVNSPWTEEEGGWTLEAARLFSSKGDVPVIAGTAVLVPSFYGHGLTLNVQLKKPGPVEQVRAALKTSSVLKVLDVPGERVYPMPMLVTSDPAVHVGRVRSFPQAPEWVTLFASVDNASRGAALNLVEAGLRLAERSA</sequence>
<dbReference type="eggNOG" id="COG0136">
    <property type="taxonomic scope" value="Bacteria"/>
</dbReference>
<dbReference type="InterPro" id="IPR012280">
    <property type="entry name" value="Semialdhyde_DH_dimer_dom"/>
</dbReference>
<name>A0A0H4XH89_9BACT</name>
<dbReference type="GO" id="GO:0046983">
    <property type="term" value="F:protein dimerization activity"/>
    <property type="evidence" value="ECO:0007669"/>
    <property type="project" value="InterPro"/>
</dbReference>
<dbReference type="EMBL" id="CP012109">
    <property type="protein sequence ID" value="AKQ67567.1"/>
    <property type="molecule type" value="Genomic_DNA"/>
</dbReference>
<dbReference type="Pfam" id="PF02774">
    <property type="entry name" value="Semialdhyde_dhC"/>
    <property type="match status" value="1"/>
</dbReference>
<dbReference type="KEGG" id="mym:A176_004479"/>
<dbReference type="GO" id="GO:0008652">
    <property type="term" value="P:amino acid biosynthetic process"/>
    <property type="evidence" value="ECO:0007669"/>
    <property type="project" value="InterPro"/>
</dbReference>
<evidence type="ECO:0000313" key="3">
    <source>
        <dbReference type="EMBL" id="AKQ67567.1"/>
    </source>
</evidence>
<dbReference type="SUPFAM" id="SSF51735">
    <property type="entry name" value="NAD(P)-binding Rossmann-fold domains"/>
    <property type="match status" value="1"/>
</dbReference>
<protein>
    <submittedName>
        <fullName evidence="3">Aspartate-semialdehyde dehydrogenase</fullName>
    </submittedName>
</protein>
<dbReference type="CDD" id="cd18129">
    <property type="entry name" value="ASADH_C_USG1_like"/>
    <property type="match status" value="1"/>
</dbReference>
<comment type="similarity">
    <text evidence="1">Belongs to the aspartate-semialdehyde dehydrogenase family.</text>
</comment>
<dbReference type="PANTHER" id="PTHR46278">
    <property type="entry name" value="DEHYDROGENASE, PUTATIVE-RELATED"/>
    <property type="match status" value="1"/>
</dbReference>
<dbReference type="PANTHER" id="PTHR46278:SF2">
    <property type="entry name" value="ASPARTATE-SEMIALDEHYDE DEHYDROGENASE"/>
    <property type="match status" value="1"/>
</dbReference>
<evidence type="ECO:0000313" key="4">
    <source>
        <dbReference type="Proteomes" id="UP000009026"/>
    </source>
</evidence>
<evidence type="ECO:0000256" key="1">
    <source>
        <dbReference type="ARBA" id="ARBA00010584"/>
    </source>
</evidence>
<dbReference type="SUPFAM" id="SSF55347">
    <property type="entry name" value="Glyceraldehyde-3-phosphate dehydrogenase-like, C-terminal domain"/>
    <property type="match status" value="1"/>
</dbReference>
<dbReference type="NCBIfam" id="NF011456">
    <property type="entry name" value="PRK14874.1"/>
    <property type="match status" value="1"/>
</dbReference>
<feature type="domain" description="Semialdehyde dehydrogenase NAD-binding" evidence="2">
    <location>
        <begin position="6"/>
        <end position="120"/>
    </location>
</feature>
<dbReference type="GO" id="GO:0016620">
    <property type="term" value="F:oxidoreductase activity, acting on the aldehyde or oxo group of donors, NAD or NADP as acceptor"/>
    <property type="evidence" value="ECO:0007669"/>
    <property type="project" value="InterPro"/>
</dbReference>